<dbReference type="OrthoDB" id="2086661at2"/>
<organism evidence="1 2">
    <name type="scientific">Cohnella terricola</name>
    <dbReference type="NCBI Taxonomy" id="1289167"/>
    <lineage>
        <taxon>Bacteria</taxon>
        <taxon>Bacillati</taxon>
        <taxon>Bacillota</taxon>
        <taxon>Bacilli</taxon>
        <taxon>Bacillales</taxon>
        <taxon>Paenibacillaceae</taxon>
        <taxon>Cohnella</taxon>
    </lineage>
</organism>
<evidence type="ECO:0000313" key="1">
    <source>
        <dbReference type="EMBL" id="TVY04468.1"/>
    </source>
</evidence>
<dbReference type="Proteomes" id="UP000316330">
    <property type="component" value="Unassembled WGS sequence"/>
</dbReference>
<gene>
    <name evidence="1" type="ORF">FPZ45_02490</name>
</gene>
<dbReference type="RefSeq" id="WP_144698016.1">
    <property type="nucleotide sequence ID" value="NZ_VNJJ01000001.1"/>
</dbReference>
<keyword evidence="2" id="KW-1185">Reference proteome</keyword>
<reference evidence="1 2" key="1">
    <citation type="submission" date="2019-07" db="EMBL/GenBank/DDBJ databases">
        <authorList>
            <person name="Kim J."/>
        </authorList>
    </citation>
    <scope>NUCLEOTIDE SEQUENCE [LARGE SCALE GENOMIC DNA]</scope>
    <source>
        <strain evidence="1 2">G13</strain>
    </source>
</reference>
<comment type="caution">
    <text evidence="1">The sequence shown here is derived from an EMBL/GenBank/DDBJ whole genome shotgun (WGS) entry which is preliminary data.</text>
</comment>
<proteinExistence type="predicted"/>
<dbReference type="AlphaFoldDB" id="A0A559JX48"/>
<sequence>MDYLSYEDQFKEVLNQEELSRIQNQEIRKIREKYWRLQHEAFINEHEIPDSDLDNVSEELVRREQEKLQRFKSNSTE</sequence>
<accession>A0A559JX48</accession>
<dbReference type="EMBL" id="VNJJ01000001">
    <property type="protein sequence ID" value="TVY04468.1"/>
    <property type="molecule type" value="Genomic_DNA"/>
</dbReference>
<protein>
    <submittedName>
        <fullName evidence="1">Uncharacterized protein</fullName>
    </submittedName>
</protein>
<evidence type="ECO:0000313" key="2">
    <source>
        <dbReference type="Proteomes" id="UP000316330"/>
    </source>
</evidence>
<name>A0A559JX48_9BACL</name>